<dbReference type="Proteomes" id="UP000184330">
    <property type="component" value="Unassembled WGS sequence"/>
</dbReference>
<name>A0A1L7WRT3_9HELO</name>
<dbReference type="STRING" id="576137.A0A1L7WRT3"/>
<reference evidence="2 3" key="1">
    <citation type="submission" date="2016-03" db="EMBL/GenBank/DDBJ databases">
        <authorList>
            <person name="Ploux O."/>
        </authorList>
    </citation>
    <scope>NUCLEOTIDE SEQUENCE [LARGE SCALE GENOMIC DNA]</scope>
    <source>
        <strain evidence="2 3">UAMH 11012</strain>
    </source>
</reference>
<evidence type="ECO:0000313" key="2">
    <source>
        <dbReference type="EMBL" id="CZR55445.1"/>
    </source>
</evidence>
<dbReference type="EMBL" id="FJOG01000006">
    <property type="protein sequence ID" value="CZR55445.1"/>
    <property type="molecule type" value="Genomic_DNA"/>
</dbReference>
<accession>A0A1L7WRT3</accession>
<dbReference type="AlphaFoldDB" id="A0A1L7WRT3"/>
<dbReference type="OrthoDB" id="3360643at2759"/>
<feature type="compositionally biased region" description="Polar residues" evidence="1">
    <location>
        <begin position="29"/>
        <end position="51"/>
    </location>
</feature>
<feature type="region of interest" description="Disordered" evidence="1">
    <location>
        <begin position="1"/>
        <end position="65"/>
    </location>
</feature>
<organism evidence="2 3">
    <name type="scientific">Phialocephala subalpina</name>
    <dbReference type="NCBI Taxonomy" id="576137"/>
    <lineage>
        <taxon>Eukaryota</taxon>
        <taxon>Fungi</taxon>
        <taxon>Dikarya</taxon>
        <taxon>Ascomycota</taxon>
        <taxon>Pezizomycotina</taxon>
        <taxon>Leotiomycetes</taxon>
        <taxon>Helotiales</taxon>
        <taxon>Mollisiaceae</taxon>
        <taxon>Phialocephala</taxon>
        <taxon>Phialocephala fortinii species complex</taxon>
    </lineage>
</organism>
<evidence type="ECO:0000256" key="1">
    <source>
        <dbReference type="SAM" id="MobiDB-lite"/>
    </source>
</evidence>
<proteinExistence type="predicted"/>
<evidence type="ECO:0000313" key="3">
    <source>
        <dbReference type="Proteomes" id="UP000184330"/>
    </source>
</evidence>
<protein>
    <submittedName>
        <fullName evidence="2">Uncharacterized protein</fullName>
    </submittedName>
</protein>
<gene>
    <name evidence="2" type="ORF">PAC_05333</name>
</gene>
<keyword evidence="3" id="KW-1185">Reference proteome</keyword>
<sequence length="213" mass="22641">MHRQRLGISSAGTHPAHPRNFKASPKQEPITSGPVSKTQPTQASINPSSTADQEHGGSEADGAAGPYPSRAFGCSNQADKCHSNPNLPWGDGFNVAATNTIQISMSHTPNTPSNWTSSVVFDTHTAKNSFPLGNKNFNQAILAIELTGVSWDFGELVWEDVVMVMNTTQTAWCTKSPENYNSATKYTSTGGKATVSGGETTCTIDKIVMQGPV</sequence>